<proteinExistence type="predicted"/>
<comment type="caution">
    <text evidence="1">The sequence shown here is derived from an EMBL/GenBank/DDBJ whole genome shotgun (WGS) entry which is preliminary data.</text>
</comment>
<evidence type="ECO:0000313" key="1">
    <source>
        <dbReference type="EMBL" id="GGK01898.1"/>
    </source>
</evidence>
<dbReference type="PRINTS" id="PR00413">
    <property type="entry name" value="HADHALOGNASE"/>
</dbReference>
<dbReference type="GO" id="GO:0016787">
    <property type="term" value="F:hydrolase activity"/>
    <property type="evidence" value="ECO:0007669"/>
    <property type="project" value="UniProtKB-KW"/>
</dbReference>
<evidence type="ECO:0000313" key="2">
    <source>
        <dbReference type="Proteomes" id="UP000649739"/>
    </source>
</evidence>
<dbReference type="Gene3D" id="3.40.50.1000">
    <property type="entry name" value="HAD superfamily/HAD-like"/>
    <property type="match status" value="1"/>
</dbReference>
<name>A0A8J3BEP1_9ACTN</name>
<reference evidence="1" key="2">
    <citation type="submission" date="2020-09" db="EMBL/GenBank/DDBJ databases">
        <authorList>
            <person name="Sun Q."/>
            <person name="Ohkuma M."/>
        </authorList>
    </citation>
    <scope>NUCLEOTIDE SEQUENCE</scope>
    <source>
        <strain evidence="1">JCM 3090</strain>
    </source>
</reference>
<dbReference type="Proteomes" id="UP000649739">
    <property type="component" value="Unassembled WGS sequence"/>
</dbReference>
<keyword evidence="2" id="KW-1185">Reference proteome</keyword>
<dbReference type="AlphaFoldDB" id="A0A8J3BEP1"/>
<dbReference type="PANTHER" id="PTHR46649:SF4">
    <property type="entry name" value="HALOACID DEHALOGENASE-LIKE HYDROLASE (HAD) SUPERFAMILY PROTEIN"/>
    <property type="match status" value="1"/>
</dbReference>
<keyword evidence="1" id="KW-0378">Hydrolase</keyword>
<protein>
    <submittedName>
        <fullName evidence="1">Hydrolase</fullName>
    </submittedName>
</protein>
<accession>A0A8J3BEP1</accession>
<gene>
    <name evidence="1" type="ORF">GCM10010123_34780</name>
</gene>
<dbReference type="InterPro" id="IPR023214">
    <property type="entry name" value="HAD_sf"/>
</dbReference>
<organism evidence="1 2">
    <name type="scientific">Pilimelia anulata</name>
    <dbReference type="NCBI Taxonomy" id="53371"/>
    <lineage>
        <taxon>Bacteria</taxon>
        <taxon>Bacillati</taxon>
        <taxon>Actinomycetota</taxon>
        <taxon>Actinomycetes</taxon>
        <taxon>Micromonosporales</taxon>
        <taxon>Micromonosporaceae</taxon>
        <taxon>Pilimelia</taxon>
    </lineage>
</organism>
<dbReference type="SUPFAM" id="SSF56784">
    <property type="entry name" value="HAD-like"/>
    <property type="match status" value="1"/>
</dbReference>
<dbReference type="InterPro" id="IPR006439">
    <property type="entry name" value="HAD-SF_hydro_IA"/>
</dbReference>
<dbReference type="NCBIfam" id="TIGR01509">
    <property type="entry name" value="HAD-SF-IA-v3"/>
    <property type="match status" value="1"/>
</dbReference>
<sequence length="244" mass="25042">MHGVPEPAEPHDRPFDAVLFDFHGTLASAEDAVAWVSGAAAACGHSLDRGRATGLADRLLTAGRPGGPAPARIPPHLAEVWGDRDLDSAAHRAAYVGLAATVDCGIDGLAEALYERHLDAARWQPYADAAPTLRALRTAGLGVGVVSNTGFDIRPHLATRGLAALVGAWALSYEVGRCMPDPMIFHRAAAQLRVDPERVLVIGSSPVDAGAVDAGCTVVVLPAGAPGAVNGLAAVCRLAGVPQP</sequence>
<dbReference type="Pfam" id="PF00702">
    <property type="entry name" value="Hydrolase"/>
    <property type="match status" value="1"/>
</dbReference>
<dbReference type="InterPro" id="IPR036412">
    <property type="entry name" value="HAD-like_sf"/>
</dbReference>
<reference evidence="1" key="1">
    <citation type="journal article" date="2014" name="Int. J. Syst. Evol. Microbiol.">
        <title>Complete genome sequence of Corynebacterium casei LMG S-19264T (=DSM 44701T), isolated from a smear-ripened cheese.</title>
        <authorList>
            <consortium name="US DOE Joint Genome Institute (JGI-PGF)"/>
            <person name="Walter F."/>
            <person name="Albersmeier A."/>
            <person name="Kalinowski J."/>
            <person name="Ruckert C."/>
        </authorList>
    </citation>
    <scope>NUCLEOTIDE SEQUENCE</scope>
    <source>
        <strain evidence="1">JCM 3090</strain>
    </source>
</reference>
<dbReference type="PANTHER" id="PTHR46649">
    <property type="match status" value="1"/>
</dbReference>
<dbReference type="EMBL" id="BMQB01000008">
    <property type="protein sequence ID" value="GGK01898.1"/>
    <property type="molecule type" value="Genomic_DNA"/>
</dbReference>
<dbReference type="RefSeq" id="WP_189171241.1">
    <property type="nucleotide sequence ID" value="NZ_BMQB01000008.1"/>
</dbReference>